<dbReference type="AlphaFoldDB" id="A0A2W2E1E4"/>
<evidence type="ECO:0000256" key="1">
    <source>
        <dbReference type="SAM" id="MobiDB-lite"/>
    </source>
</evidence>
<feature type="compositionally biased region" description="Basic and acidic residues" evidence="1">
    <location>
        <begin position="80"/>
        <end position="91"/>
    </location>
</feature>
<sequence length="164" mass="18068">MRPKVDYIAARVIFANSVRAYNPGDDVPASAVENLGLVVGVDVVPARPDVIERPPADASRADWVAYWLGQDVPQDQIDAMSRDELAAREVEPEPDTQQPAEDAAPDAPQDLHVVRPGRDSRKPEWVEYAVWRGMPRETAEESTIAQLSATDYDNLFGPPPLPEV</sequence>
<proteinExistence type="predicted"/>
<dbReference type="Proteomes" id="UP000248924">
    <property type="component" value="Unassembled WGS sequence"/>
</dbReference>
<dbReference type="OrthoDB" id="3382545at2"/>
<organism evidence="2 3">
    <name type="scientific">Micromonospora craterilacus</name>
    <dbReference type="NCBI Taxonomy" id="1655439"/>
    <lineage>
        <taxon>Bacteria</taxon>
        <taxon>Bacillati</taxon>
        <taxon>Actinomycetota</taxon>
        <taxon>Actinomycetes</taxon>
        <taxon>Micromonosporales</taxon>
        <taxon>Micromonosporaceae</taxon>
        <taxon>Micromonospora</taxon>
    </lineage>
</organism>
<comment type="caution">
    <text evidence="2">The sequence shown here is derived from an EMBL/GenBank/DDBJ whole genome shotgun (WGS) entry which is preliminary data.</text>
</comment>
<feature type="compositionally biased region" description="Basic and acidic residues" evidence="1">
    <location>
        <begin position="112"/>
        <end position="121"/>
    </location>
</feature>
<accession>A0A2W2E1E4</accession>
<gene>
    <name evidence="2" type="ORF">C1I95_14730</name>
</gene>
<name>A0A2W2E1E4_9ACTN</name>
<feature type="region of interest" description="Disordered" evidence="1">
    <location>
        <begin position="77"/>
        <end position="121"/>
    </location>
</feature>
<dbReference type="RefSeq" id="WP_111214396.1">
    <property type="nucleotide sequence ID" value="NZ_POTY01000081.1"/>
</dbReference>
<dbReference type="EMBL" id="POTY01000081">
    <property type="protein sequence ID" value="PZG17802.1"/>
    <property type="molecule type" value="Genomic_DNA"/>
</dbReference>
<evidence type="ECO:0000313" key="3">
    <source>
        <dbReference type="Proteomes" id="UP000248924"/>
    </source>
</evidence>
<protein>
    <submittedName>
        <fullName evidence="2">Uncharacterized protein</fullName>
    </submittedName>
</protein>
<keyword evidence="3" id="KW-1185">Reference proteome</keyword>
<feature type="compositionally biased region" description="Low complexity" evidence="1">
    <location>
        <begin position="95"/>
        <end position="110"/>
    </location>
</feature>
<evidence type="ECO:0000313" key="2">
    <source>
        <dbReference type="EMBL" id="PZG17802.1"/>
    </source>
</evidence>
<reference evidence="2 3" key="1">
    <citation type="submission" date="2018-01" db="EMBL/GenBank/DDBJ databases">
        <title>Draft genome sequence of Jishengella sp. NA12.</title>
        <authorList>
            <person name="Sahin N."/>
            <person name="Ay H."/>
            <person name="Saygin H."/>
        </authorList>
    </citation>
    <scope>NUCLEOTIDE SEQUENCE [LARGE SCALE GENOMIC DNA]</scope>
    <source>
        <strain evidence="2 3">NA12</strain>
    </source>
</reference>